<accession>A0ABU1FLR0</accession>
<keyword evidence="1" id="KW-0812">Transmembrane</keyword>
<dbReference type="InterPro" id="IPR018929">
    <property type="entry name" value="DUF2510"/>
</dbReference>
<dbReference type="Proteomes" id="UP001260072">
    <property type="component" value="Unassembled WGS sequence"/>
</dbReference>
<feature type="transmembrane region" description="Helical" evidence="1">
    <location>
        <begin position="98"/>
        <end position="119"/>
    </location>
</feature>
<evidence type="ECO:0000259" key="2">
    <source>
        <dbReference type="Pfam" id="PF10708"/>
    </source>
</evidence>
<dbReference type="Pfam" id="PF10708">
    <property type="entry name" value="DUF2510"/>
    <property type="match status" value="1"/>
</dbReference>
<dbReference type="EMBL" id="JAVKGS010000003">
    <property type="protein sequence ID" value="MDR5692699.1"/>
    <property type="molecule type" value="Genomic_DNA"/>
</dbReference>
<feature type="domain" description="DUF2510" evidence="2">
    <location>
        <begin position="8"/>
        <end position="37"/>
    </location>
</feature>
<evidence type="ECO:0000256" key="1">
    <source>
        <dbReference type="SAM" id="Phobius"/>
    </source>
</evidence>
<name>A0ABU1FLR0_9MICO</name>
<keyword evidence="1" id="KW-1133">Transmembrane helix</keyword>
<keyword evidence="1" id="KW-0472">Membrane</keyword>
<protein>
    <submittedName>
        <fullName evidence="3">DUF2510 domain-containing protein</fullName>
    </submittedName>
</protein>
<keyword evidence="4" id="KW-1185">Reference proteome</keyword>
<dbReference type="RefSeq" id="WP_310521086.1">
    <property type="nucleotide sequence ID" value="NZ_BAABBS010000001.1"/>
</dbReference>
<gene>
    <name evidence="3" type="ORF">RH861_11580</name>
</gene>
<evidence type="ECO:0000313" key="4">
    <source>
        <dbReference type="Proteomes" id="UP001260072"/>
    </source>
</evidence>
<comment type="caution">
    <text evidence="3">The sequence shown here is derived from an EMBL/GenBank/DDBJ whole genome shotgun (WGS) entry which is preliminary data.</text>
</comment>
<evidence type="ECO:0000313" key="3">
    <source>
        <dbReference type="EMBL" id="MDR5692699.1"/>
    </source>
</evidence>
<proteinExistence type="predicted"/>
<organism evidence="3 4">
    <name type="scientific">Agromyces indicus</name>
    <dbReference type="NCBI Taxonomy" id="758919"/>
    <lineage>
        <taxon>Bacteria</taxon>
        <taxon>Bacillati</taxon>
        <taxon>Actinomycetota</taxon>
        <taxon>Actinomycetes</taxon>
        <taxon>Micrococcales</taxon>
        <taxon>Microbacteriaceae</taxon>
        <taxon>Agromyces</taxon>
    </lineage>
</organism>
<sequence length="120" mass="12265">MTPSHRAAGWHPDETDAALLRYWDGSGWTPHTARAGAVRVAVRGDDAAASAAPRRPEPALHRTIRLAEAVAEHTTIPTPPAARPVDDGRGTVRVAGPAGTITAAAALVIACAALAIALIG</sequence>
<reference evidence="4" key="1">
    <citation type="submission" date="2023-07" db="EMBL/GenBank/DDBJ databases">
        <title>Description of three actinobacteria isolated from air of manufacturing shop in a pharmaceutical factory.</title>
        <authorList>
            <person name="Zhang D.-F."/>
        </authorList>
    </citation>
    <scope>NUCLEOTIDE SEQUENCE [LARGE SCALE GENOMIC DNA]</scope>
    <source>
        <strain evidence="4">CCTCC AB 2011122</strain>
    </source>
</reference>